<dbReference type="Proteomes" id="UP000652307">
    <property type="component" value="Unassembled WGS sequence"/>
</dbReference>
<name>A0A2J6N9R0_9CREN</name>
<protein>
    <submittedName>
        <fullName evidence="2">Metallopeptidase</fullName>
    </submittedName>
    <submittedName>
        <fullName evidence="4">Zinc metalloprotease HtpX</fullName>
    </submittedName>
</protein>
<dbReference type="InterPro" id="IPR043998">
    <property type="entry name" value="Put_Metallopep"/>
</dbReference>
<organism evidence="4 6">
    <name type="scientific">Fervidicoccus fontis</name>
    <dbReference type="NCBI Taxonomy" id="683846"/>
    <lineage>
        <taxon>Archaea</taxon>
        <taxon>Thermoproteota</taxon>
        <taxon>Thermoprotei</taxon>
        <taxon>Fervidicoccales</taxon>
        <taxon>Fervidicoccaceae</taxon>
        <taxon>Fervidicoccus</taxon>
    </lineage>
</organism>
<reference evidence="3" key="3">
    <citation type="submission" date="2020-10" db="EMBL/GenBank/DDBJ databases">
        <title>Fervidococcus fontis strain 3639Fd - the first crenarchaeon capable of growth on lipids.</title>
        <authorList>
            <person name="Kochetkova T.V."/>
            <person name="Elcheninov A.G."/>
            <person name="Toschakov S.V."/>
            <person name="Kublanov I.V."/>
        </authorList>
    </citation>
    <scope>NUCLEOTIDE SEQUENCE</scope>
    <source>
        <strain evidence="3">3639Fd</strain>
    </source>
</reference>
<dbReference type="Proteomes" id="UP000886076">
    <property type="component" value="Unassembled WGS sequence"/>
</dbReference>
<evidence type="ECO:0000313" key="2">
    <source>
        <dbReference type="EMBL" id="HEW64221.1"/>
    </source>
</evidence>
<evidence type="ECO:0000259" key="1">
    <source>
        <dbReference type="Pfam" id="PF18894"/>
    </source>
</evidence>
<gene>
    <name evidence="5" type="ORF">C0188_02900</name>
    <name evidence="4" type="ORF">C0188_03340</name>
    <name evidence="2" type="ORF">ENO39_04105</name>
    <name evidence="3" type="ORF">IOK49_02725</name>
</gene>
<proteinExistence type="predicted"/>
<reference evidence="4 6" key="1">
    <citation type="submission" date="2018-01" db="EMBL/GenBank/DDBJ databases">
        <title>Metagenomic assembled genomes from two thermal pools in the Uzon Caldera, Kamchatka, Russia.</title>
        <authorList>
            <person name="Wilkins L."/>
            <person name="Ettinger C."/>
        </authorList>
    </citation>
    <scope>NUCLEOTIDE SEQUENCE [LARGE SCALE GENOMIC DNA]</scope>
    <source>
        <strain evidence="4">ZAV-06</strain>
    </source>
</reference>
<accession>A0A2J6N9R0</accession>
<keyword evidence="4" id="KW-0378">Hydrolase</keyword>
<comment type="caution">
    <text evidence="4">The sequence shown here is derived from an EMBL/GenBank/DDBJ whole genome shotgun (WGS) entry which is preliminary data.</text>
</comment>
<evidence type="ECO:0000313" key="6">
    <source>
        <dbReference type="Proteomes" id="UP000237153"/>
    </source>
</evidence>
<dbReference type="EMBL" id="PNIM01000016">
    <property type="protein sequence ID" value="PMB75358.1"/>
    <property type="molecule type" value="Genomic_DNA"/>
</dbReference>
<dbReference type="Pfam" id="PF18894">
    <property type="entry name" value="PhageMetallopep"/>
    <property type="match status" value="1"/>
</dbReference>
<dbReference type="GO" id="GO:0006508">
    <property type="term" value="P:proteolysis"/>
    <property type="evidence" value="ECO:0007669"/>
    <property type="project" value="UniProtKB-KW"/>
</dbReference>
<dbReference type="EMBL" id="JADEZV010000001">
    <property type="protein sequence ID" value="MBE9390993.1"/>
    <property type="molecule type" value="Genomic_DNA"/>
</dbReference>
<evidence type="ECO:0000313" key="5">
    <source>
        <dbReference type="EMBL" id="PMB75502.1"/>
    </source>
</evidence>
<evidence type="ECO:0000313" key="3">
    <source>
        <dbReference type="EMBL" id="MBE9390993.1"/>
    </source>
</evidence>
<dbReference type="EMBL" id="PNIM01000013">
    <property type="protein sequence ID" value="PMB75502.1"/>
    <property type="molecule type" value="Genomic_DNA"/>
</dbReference>
<dbReference type="GO" id="GO:0008237">
    <property type="term" value="F:metallopeptidase activity"/>
    <property type="evidence" value="ECO:0007669"/>
    <property type="project" value="UniProtKB-KW"/>
</dbReference>
<reference evidence="2" key="2">
    <citation type="journal article" date="2020" name="mSystems">
        <title>Genome- and Community-Level Interaction Insights into Carbon Utilization and Element Cycling Functions of Hydrothermarchaeota in Hydrothermal Sediment.</title>
        <authorList>
            <person name="Zhou Z."/>
            <person name="Liu Y."/>
            <person name="Xu W."/>
            <person name="Pan J."/>
            <person name="Luo Z.H."/>
            <person name="Li M."/>
        </authorList>
    </citation>
    <scope>NUCLEOTIDE SEQUENCE [LARGE SCALE GENOMIC DNA]</scope>
    <source>
        <strain evidence="2">SpSt-1261</strain>
    </source>
</reference>
<keyword evidence="4" id="KW-0645">Protease</keyword>
<feature type="domain" description="Putative phage metallopeptidase" evidence="1">
    <location>
        <begin position="4"/>
        <end position="103"/>
    </location>
</feature>
<dbReference type="GeneID" id="12449319"/>
<dbReference type="AlphaFoldDB" id="A0A2J6N9R0"/>
<dbReference type="EMBL" id="DSFH01000055">
    <property type="protein sequence ID" value="HEW64221.1"/>
    <property type="molecule type" value="Genomic_DNA"/>
</dbReference>
<dbReference type="RefSeq" id="WP_014557391.1">
    <property type="nucleotide sequence ID" value="NZ_DSFH01000055.1"/>
</dbReference>
<sequence>MIKYKRCYEIREVAKGIALDSDLKINFNNIAFVVSHGAKSNAYARIYGLSKAIQIGHVLPPLYTIEFLCNKIKSLNEREITGVLIHEFLHIPYNMSGGLRPHGNIVNSKNVKILLNRVSEDKMAKFYSLIKKCCSES</sequence>
<evidence type="ECO:0000313" key="4">
    <source>
        <dbReference type="EMBL" id="PMB75358.1"/>
    </source>
</evidence>
<keyword evidence="4" id="KW-0482">Metalloprotease</keyword>
<dbReference type="Proteomes" id="UP000237153">
    <property type="component" value="Unassembled WGS sequence"/>
</dbReference>